<comment type="caution">
    <text evidence="1">The sequence shown here is derived from an EMBL/GenBank/DDBJ whole genome shotgun (WGS) entry which is preliminary data.</text>
</comment>
<sequence>MGGDETHSQAPSKEAIEFPNHQADILGIQYSNRVIQQAISDYKNTIF</sequence>
<evidence type="ECO:0000313" key="2">
    <source>
        <dbReference type="Proteomes" id="UP000244334"/>
    </source>
</evidence>
<proteinExistence type="predicted"/>
<name>A0A328TRV4_9GAMM</name>
<evidence type="ECO:0000313" key="1">
    <source>
        <dbReference type="EMBL" id="RAP72282.1"/>
    </source>
</evidence>
<dbReference type="Proteomes" id="UP000244334">
    <property type="component" value="Unassembled WGS sequence"/>
</dbReference>
<gene>
    <name evidence="1" type="ORF">ACZ87_00891</name>
</gene>
<dbReference type="EMBL" id="LJAM02000048">
    <property type="protein sequence ID" value="RAP72282.1"/>
    <property type="molecule type" value="Genomic_DNA"/>
</dbReference>
<keyword evidence="2" id="KW-1185">Reference proteome</keyword>
<accession>A0A328TRV4</accession>
<reference evidence="1" key="1">
    <citation type="submission" date="2018-04" db="EMBL/GenBank/DDBJ databases">
        <title>Genomes of the Obligate Erwinia dacicola and Facultative Enterobacter sp. OLF Endosymbionts of the Olive Fruit fly, Bactrocera oleae.</title>
        <authorList>
            <person name="Estes A.M."/>
            <person name="Hearn D.J."/>
            <person name="Agarwal S."/>
            <person name="Pierson E.A."/>
            <person name="Dunning-Hotopp J.C."/>
        </authorList>
    </citation>
    <scope>NUCLEOTIDE SEQUENCE [LARGE SCALE GENOMIC DNA]</scope>
    <source>
        <strain evidence="1">Oroville</strain>
    </source>
</reference>
<protein>
    <submittedName>
        <fullName evidence="1">Uncharacterized protein</fullName>
    </submittedName>
</protein>
<organism evidence="1 2">
    <name type="scientific">Candidatus Erwinia dacicola</name>
    <dbReference type="NCBI Taxonomy" id="252393"/>
    <lineage>
        <taxon>Bacteria</taxon>
        <taxon>Pseudomonadati</taxon>
        <taxon>Pseudomonadota</taxon>
        <taxon>Gammaproteobacteria</taxon>
        <taxon>Enterobacterales</taxon>
        <taxon>Erwiniaceae</taxon>
        <taxon>Erwinia</taxon>
    </lineage>
</organism>
<dbReference type="AlphaFoldDB" id="A0A328TRV4"/>